<comment type="caution">
    <text evidence="2">The sequence shown here is derived from an EMBL/GenBank/DDBJ whole genome shotgun (WGS) entry which is preliminary data.</text>
</comment>
<keyword evidence="3" id="KW-1185">Reference proteome</keyword>
<proteinExistence type="predicted"/>
<organism evidence="2 3">
    <name type="scientific">Asbolus verrucosus</name>
    <name type="common">Desert ironclad beetle</name>
    <dbReference type="NCBI Taxonomy" id="1661398"/>
    <lineage>
        <taxon>Eukaryota</taxon>
        <taxon>Metazoa</taxon>
        <taxon>Ecdysozoa</taxon>
        <taxon>Arthropoda</taxon>
        <taxon>Hexapoda</taxon>
        <taxon>Insecta</taxon>
        <taxon>Pterygota</taxon>
        <taxon>Neoptera</taxon>
        <taxon>Endopterygota</taxon>
        <taxon>Coleoptera</taxon>
        <taxon>Polyphaga</taxon>
        <taxon>Cucujiformia</taxon>
        <taxon>Tenebrionidae</taxon>
        <taxon>Pimeliinae</taxon>
        <taxon>Asbolus</taxon>
    </lineage>
</organism>
<sequence>MSAESSKISSPQHRHASATDRNQTKNGSRPVSFYDNCMENGNNVLHDDSVRETRFDGSPTQAHCLMTTVPQNIAAQNIANKHTPTRNSLRHSRMIAMNKNGRGFKCHFKYTSSSDIFHCFRFRRYSSGVTVHHDMLRFKSTG</sequence>
<dbReference type="Proteomes" id="UP000292052">
    <property type="component" value="Unassembled WGS sequence"/>
</dbReference>
<dbReference type="PANTHER" id="PTHR15260:SF1">
    <property type="entry name" value="SARCOSPAN"/>
    <property type="match status" value="1"/>
</dbReference>
<feature type="region of interest" description="Disordered" evidence="1">
    <location>
        <begin position="1"/>
        <end position="33"/>
    </location>
</feature>
<accession>A0A482VEU6</accession>
<dbReference type="EMBL" id="QDEB01106741">
    <property type="protein sequence ID" value="RZB94394.1"/>
    <property type="molecule type" value="Genomic_DNA"/>
</dbReference>
<dbReference type="InterPro" id="IPR030429">
    <property type="entry name" value="Sarcospan"/>
</dbReference>
<dbReference type="STRING" id="1661398.A0A482VEU6"/>
<feature type="compositionally biased region" description="Polar residues" evidence="1">
    <location>
        <begin position="19"/>
        <end position="29"/>
    </location>
</feature>
<protein>
    <submittedName>
        <fullName evidence="2">Uncharacterized protein</fullName>
    </submittedName>
</protein>
<dbReference type="PANTHER" id="PTHR15260">
    <property type="entry name" value="SARCOSPAN"/>
    <property type="match status" value="1"/>
</dbReference>
<gene>
    <name evidence="2" type="ORF">BDFB_000960</name>
</gene>
<evidence type="ECO:0000256" key="1">
    <source>
        <dbReference type="SAM" id="MobiDB-lite"/>
    </source>
</evidence>
<dbReference type="OrthoDB" id="7685256at2759"/>
<dbReference type="GO" id="GO:0016010">
    <property type="term" value="C:dystrophin-associated glycoprotein complex"/>
    <property type="evidence" value="ECO:0007669"/>
    <property type="project" value="InterPro"/>
</dbReference>
<dbReference type="GO" id="GO:0042383">
    <property type="term" value="C:sarcolemma"/>
    <property type="evidence" value="ECO:0007669"/>
    <property type="project" value="TreeGrafter"/>
</dbReference>
<name>A0A482VEU6_ASBVE</name>
<dbReference type="AlphaFoldDB" id="A0A482VEU6"/>
<feature type="compositionally biased region" description="Polar residues" evidence="1">
    <location>
        <begin position="1"/>
        <end position="11"/>
    </location>
</feature>
<evidence type="ECO:0000313" key="3">
    <source>
        <dbReference type="Proteomes" id="UP000292052"/>
    </source>
</evidence>
<evidence type="ECO:0000313" key="2">
    <source>
        <dbReference type="EMBL" id="RZB94394.1"/>
    </source>
</evidence>
<reference evidence="2 3" key="1">
    <citation type="submission" date="2017-03" db="EMBL/GenBank/DDBJ databases">
        <title>Genome of the blue death feigning beetle - Asbolus verrucosus.</title>
        <authorList>
            <person name="Rider S.D."/>
        </authorList>
    </citation>
    <scope>NUCLEOTIDE SEQUENCE [LARGE SCALE GENOMIC DNA]</scope>
    <source>
        <strain evidence="2">Butters</strain>
        <tissue evidence="2">Head and leg muscle</tissue>
    </source>
</reference>